<feature type="compositionally biased region" description="Gly residues" evidence="1">
    <location>
        <begin position="19"/>
        <end position="29"/>
    </location>
</feature>
<proteinExistence type="predicted"/>
<feature type="domain" description="PPM-type phosphatase" evidence="2">
    <location>
        <begin position="221"/>
        <end position="595"/>
    </location>
</feature>
<dbReference type="SUPFAM" id="SSF81606">
    <property type="entry name" value="PP2C-like"/>
    <property type="match status" value="1"/>
</dbReference>
<dbReference type="Proteomes" id="UP000001058">
    <property type="component" value="Unassembled WGS sequence"/>
</dbReference>
<protein>
    <recommendedName>
        <fullName evidence="2">PPM-type phosphatase domain-containing protein</fullName>
    </recommendedName>
</protein>
<feature type="compositionally biased region" description="Low complexity" evidence="1">
    <location>
        <begin position="61"/>
        <end position="72"/>
    </location>
</feature>
<dbReference type="PANTHER" id="PTHR21586">
    <property type="entry name" value="TIPA"/>
    <property type="match status" value="1"/>
</dbReference>
<evidence type="ECO:0000256" key="1">
    <source>
        <dbReference type="SAM" id="MobiDB-lite"/>
    </source>
</evidence>
<feature type="region of interest" description="Disordered" evidence="1">
    <location>
        <begin position="98"/>
        <end position="187"/>
    </location>
</feature>
<feature type="region of interest" description="Disordered" evidence="1">
    <location>
        <begin position="1"/>
        <end position="40"/>
    </location>
</feature>
<dbReference type="KEGG" id="vcn:VOLCADRAFT_127330"/>
<evidence type="ECO:0000313" key="3">
    <source>
        <dbReference type="EMBL" id="EFJ53140.1"/>
    </source>
</evidence>
<feature type="region of interest" description="Disordered" evidence="1">
    <location>
        <begin position="471"/>
        <end position="511"/>
    </location>
</feature>
<feature type="compositionally biased region" description="Low complexity" evidence="1">
    <location>
        <begin position="489"/>
        <end position="498"/>
    </location>
</feature>
<accession>D8THX1</accession>
<dbReference type="InterPro" id="IPR001932">
    <property type="entry name" value="PPM-type_phosphatase-like_dom"/>
</dbReference>
<dbReference type="eggNOG" id="ENOG502QTP9">
    <property type="taxonomic scope" value="Eukaryota"/>
</dbReference>
<feature type="region of interest" description="Disordered" evidence="1">
    <location>
        <begin position="53"/>
        <end position="73"/>
    </location>
</feature>
<dbReference type="PANTHER" id="PTHR21586:SF0">
    <property type="entry name" value="PP2C-LIKE DOMAIN-CONTAINING PROTEIN CG9801"/>
    <property type="match status" value="1"/>
</dbReference>
<feature type="region of interest" description="Disordered" evidence="1">
    <location>
        <begin position="597"/>
        <end position="619"/>
    </location>
</feature>
<dbReference type="InterPro" id="IPR036457">
    <property type="entry name" value="PPM-type-like_dom_sf"/>
</dbReference>
<dbReference type="Pfam" id="PF13672">
    <property type="entry name" value="PP2C_2"/>
    <property type="match status" value="1"/>
</dbReference>
<keyword evidence="4" id="KW-1185">Reference proteome</keyword>
<feature type="compositionally biased region" description="Basic and acidic residues" evidence="1">
    <location>
        <begin position="135"/>
        <end position="149"/>
    </location>
</feature>
<feature type="compositionally biased region" description="Basic and acidic residues" evidence="1">
    <location>
        <begin position="107"/>
        <end position="126"/>
    </location>
</feature>
<evidence type="ECO:0000313" key="4">
    <source>
        <dbReference type="Proteomes" id="UP000001058"/>
    </source>
</evidence>
<feature type="compositionally biased region" description="Gly residues" evidence="1">
    <location>
        <begin position="474"/>
        <end position="488"/>
    </location>
</feature>
<feature type="compositionally biased region" description="Basic and acidic residues" evidence="1">
    <location>
        <begin position="606"/>
        <end position="619"/>
    </location>
</feature>
<dbReference type="PROSITE" id="PS51746">
    <property type="entry name" value="PPM_2"/>
    <property type="match status" value="1"/>
</dbReference>
<organism evidence="4">
    <name type="scientific">Volvox carteri f. nagariensis</name>
    <dbReference type="NCBI Taxonomy" id="3068"/>
    <lineage>
        <taxon>Eukaryota</taxon>
        <taxon>Viridiplantae</taxon>
        <taxon>Chlorophyta</taxon>
        <taxon>core chlorophytes</taxon>
        <taxon>Chlorophyceae</taxon>
        <taxon>CS clade</taxon>
        <taxon>Chlamydomonadales</taxon>
        <taxon>Volvocaceae</taxon>
        <taxon>Volvox</taxon>
    </lineage>
</organism>
<feature type="compositionally biased region" description="Basic and acidic residues" evidence="1">
    <location>
        <begin position="532"/>
        <end position="548"/>
    </location>
</feature>
<dbReference type="RefSeq" id="XP_002946145.1">
    <property type="nucleotide sequence ID" value="XM_002946099.1"/>
</dbReference>
<dbReference type="AlphaFoldDB" id="D8THX1"/>
<sequence length="676" mass="71257">MVGRGGVGPVRGPDLGLVSGLGAGPGADDGGSAPSAEELRRRCAEAALARFRSNGPTHDPQQQQQQQIQQQQHSQLLFLKDGPGQALQGTRSLVPLLPVSPGAPAPEARHACADSRDVVAGHHRSSDGGGGGKDGVCKRRGEEGRERGEQSAANKLECGTLSGKQGAEAEPPEANLHLSKPNTTIVASHSGPDTGVAVYKQFAADLPVTWDNPVDWAYGISVSMYDLGPTGRRNGEPVADCFGILAYPEGAILAVADGVNWGEPPRRAARCAVLGCLNHMHHALKQHETDSSLDCHTVFRHLLDSISASQKLILQQFGTLTTLPGGVVSVVLPLKWVRHPGRWAAITMTVGDSAAYVYRSSKRTVEEVTAAAHAEGARDPRWCPGALGYAVGEEPDLANMLLCLTFLEEGDFIFLTSDGVADNFDPVIRKMARHQVLESADNNDLPALTPAECQAKAMDLLRDVIVEADRSMSAGGGGSGSGGGGGGSDSSSGVTHGSVFGNHLNHHGGQGMTARGLAEHLLQHVYDVTEEQRQHVEARNRERERSLLSREGGAGGGGSGPSLNTDLKHGGLMGLAPMARPPGKMDHATVAAYQVGRRKPGAAARSQERMRRLDQERRDGQQHGLPFLAALAATAHPPARALGQPEAVEDDGGGGWGRRGWGRALFPPTPLYCRLC</sequence>
<name>D8THX1_VOLCA</name>
<gene>
    <name evidence="3" type="ORF">VOLCADRAFT_127330</name>
</gene>
<reference evidence="3 4" key="1">
    <citation type="journal article" date="2010" name="Science">
        <title>Genomic analysis of organismal complexity in the multicellular green alga Volvox carteri.</title>
        <authorList>
            <person name="Prochnik S.E."/>
            <person name="Umen J."/>
            <person name="Nedelcu A.M."/>
            <person name="Hallmann A."/>
            <person name="Miller S.M."/>
            <person name="Nishii I."/>
            <person name="Ferris P."/>
            <person name="Kuo A."/>
            <person name="Mitros T."/>
            <person name="Fritz-Laylin L.K."/>
            <person name="Hellsten U."/>
            <person name="Chapman J."/>
            <person name="Simakov O."/>
            <person name="Rensing S.A."/>
            <person name="Terry A."/>
            <person name="Pangilinan J."/>
            <person name="Kapitonov V."/>
            <person name="Jurka J."/>
            <person name="Salamov A."/>
            <person name="Shapiro H."/>
            <person name="Schmutz J."/>
            <person name="Grimwood J."/>
            <person name="Lindquist E."/>
            <person name="Lucas S."/>
            <person name="Grigoriev I.V."/>
            <person name="Schmitt R."/>
            <person name="Kirk D."/>
            <person name="Rokhsar D.S."/>
        </authorList>
    </citation>
    <scope>NUCLEOTIDE SEQUENCE [LARGE SCALE GENOMIC DNA]</scope>
    <source>
        <strain evidence="4">f. Nagariensis / Eve</strain>
    </source>
</reference>
<dbReference type="InterPro" id="IPR053287">
    <property type="entry name" value="PP2C-like_domain"/>
</dbReference>
<dbReference type="GeneID" id="9625456"/>
<dbReference type="OrthoDB" id="2556847at2759"/>
<feature type="region of interest" description="Disordered" evidence="1">
    <location>
        <begin position="532"/>
        <end position="569"/>
    </location>
</feature>
<evidence type="ECO:0000259" key="2">
    <source>
        <dbReference type="PROSITE" id="PS51746"/>
    </source>
</evidence>
<dbReference type="Gene3D" id="3.60.40.10">
    <property type="entry name" value="PPM-type phosphatase domain"/>
    <property type="match status" value="1"/>
</dbReference>
<dbReference type="InParanoid" id="D8THX1"/>
<dbReference type="EMBL" id="GL378323">
    <property type="protein sequence ID" value="EFJ53140.1"/>
    <property type="molecule type" value="Genomic_DNA"/>
</dbReference>